<name>K8Z9H6_9ENTE</name>
<dbReference type="InterPro" id="IPR027417">
    <property type="entry name" value="P-loop_NTPase"/>
</dbReference>
<evidence type="ECO:0000256" key="4">
    <source>
        <dbReference type="ARBA" id="ARBA00034320"/>
    </source>
</evidence>
<dbReference type="GO" id="GO:0005737">
    <property type="term" value="C:cytoplasm"/>
    <property type="evidence" value="ECO:0007669"/>
    <property type="project" value="TreeGrafter"/>
</dbReference>
<dbReference type="PANTHER" id="PTHR13748">
    <property type="entry name" value="COBW-RELATED"/>
    <property type="match status" value="1"/>
</dbReference>
<dbReference type="GO" id="GO:0000166">
    <property type="term" value="F:nucleotide binding"/>
    <property type="evidence" value="ECO:0007669"/>
    <property type="project" value="UniProtKB-KW"/>
</dbReference>
<dbReference type="InterPro" id="IPR036627">
    <property type="entry name" value="CobW-likC_sf"/>
</dbReference>
<dbReference type="RefSeq" id="WP_009489248.1">
    <property type="nucleotide sequence ID" value="NZ_AMYT01000011.1"/>
</dbReference>
<comment type="catalytic activity">
    <reaction evidence="5">
        <text>GTP + H2O = GDP + phosphate + H(+)</text>
        <dbReference type="Rhea" id="RHEA:19669"/>
        <dbReference type="ChEBI" id="CHEBI:15377"/>
        <dbReference type="ChEBI" id="CHEBI:15378"/>
        <dbReference type="ChEBI" id="CHEBI:37565"/>
        <dbReference type="ChEBI" id="CHEBI:43474"/>
        <dbReference type="ChEBI" id="CHEBI:58189"/>
    </reaction>
    <physiologicalReaction direction="left-to-right" evidence="5">
        <dbReference type="Rhea" id="RHEA:19670"/>
    </physiologicalReaction>
</comment>
<dbReference type="Pfam" id="PF02492">
    <property type="entry name" value="cobW"/>
    <property type="match status" value="1"/>
</dbReference>
<dbReference type="InterPro" id="IPR003495">
    <property type="entry name" value="CobW/HypB/UreG_nucleotide-bd"/>
</dbReference>
<proteinExistence type="inferred from homology"/>
<reference evidence="7 8" key="1">
    <citation type="journal article" date="2013" name="Genome Announc.">
        <title>Draft Genome Sequence of Catellicoccus marimammalium, a Novel Species Commonly Found in Gull Feces.</title>
        <authorList>
            <person name="Weigand M.R."/>
            <person name="Ryu H."/>
            <person name="Bozcek L."/>
            <person name="Konstantinidis K.T."/>
            <person name="Santo Domingo J.W."/>
        </authorList>
    </citation>
    <scope>NUCLEOTIDE SEQUENCE [LARGE SCALE GENOMIC DNA]</scope>
    <source>
        <strain evidence="7 8">M35/04/3</strain>
    </source>
</reference>
<comment type="similarity">
    <text evidence="4">Belongs to the SIMIBI class G3E GTPase family. ZNG1 subfamily.</text>
</comment>
<evidence type="ECO:0000313" key="7">
    <source>
        <dbReference type="EMBL" id="EKU27684.1"/>
    </source>
</evidence>
<organism evidence="7 8">
    <name type="scientific">Catellicoccus marimammalium M35/04/3</name>
    <dbReference type="NCBI Taxonomy" id="1234409"/>
    <lineage>
        <taxon>Bacteria</taxon>
        <taxon>Bacillati</taxon>
        <taxon>Bacillota</taxon>
        <taxon>Bacilli</taxon>
        <taxon>Lactobacillales</taxon>
        <taxon>Enterococcaceae</taxon>
        <taxon>Catellicoccus</taxon>
    </lineage>
</organism>
<keyword evidence="3" id="KW-0143">Chaperone</keyword>
<evidence type="ECO:0000256" key="1">
    <source>
        <dbReference type="ARBA" id="ARBA00022741"/>
    </source>
</evidence>
<dbReference type="PANTHER" id="PTHR13748:SF62">
    <property type="entry name" value="COBW DOMAIN-CONTAINING PROTEIN"/>
    <property type="match status" value="1"/>
</dbReference>
<keyword evidence="2" id="KW-0378">Hydrolase</keyword>
<dbReference type="SMART" id="SM00833">
    <property type="entry name" value="CobW_C"/>
    <property type="match status" value="1"/>
</dbReference>
<protein>
    <submittedName>
        <fullName evidence="7">Putative metal chaperone involved in Zn homeostasis</fullName>
    </submittedName>
</protein>
<sequence>MEKIKISILCGFLGSGKTTLLKQLLTHTTAKHPIVLMNEFGEVSIDHFLLPTTVTVQEINNGCVCCSSKDEFCQQLEQIAKTKKWDHVYIECSGNALPFEIIDLLSDPQYVPYFTLETVYGVLDAPYFLTIKKENEEQYQFMLQQIAYATRLLITKSEQLSADDLLTLSEELGFLGFSQKEIAYDFSELEKKQEKELPAENLFYQSHSHLHLQSFVYHFQHPIDQNAFVSLIEAISPSLLRMKGFIYFTQQPEQCYVLQSVHGNLWLEPYVEDAPANIVFIGQNLPVEKLKEQCNFLENRW</sequence>
<dbReference type="EMBL" id="AMYT01000011">
    <property type="protein sequence ID" value="EKU27684.1"/>
    <property type="molecule type" value="Genomic_DNA"/>
</dbReference>
<dbReference type="InterPro" id="IPR051316">
    <property type="entry name" value="Zinc-reg_GTPase_activator"/>
</dbReference>
<evidence type="ECO:0000256" key="2">
    <source>
        <dbReference type="ARBA" id="ARBA00022801"/>
    </source>
</evidence>
<comment type="caution">
    <text evidence="7">The sequence shown here is derived from an EMBL/GenBank/DDBJ whole genome shotgun (WGS) entry which is preliminary data.</text>
</comment>
<dbReference type="STRING" id="1234409.C683_0465"/>
<evidence type="ECO:0000313" key="8">
    <source>
        <dbReference type="Proteomes" id="UP000016057"/>
    </source>
</evidence>
<dbReference type="SUPFAM" id="SSF90002">
    <property type="entry name" value="Hypothetical protein YjiA, C-terminal domain"/>
    <property type="match status" value="1"/>
</dbReference>
<dbReference type="GO" id="GO:0016787">
    <property type="term" value="F:hydrolase activity"/>
    <property type="evidence" value="ECO:0007669"/>
    <property type="project" value="UniProtKB-KW"/>
</dbReference>
<dbReference type="eggNOG" id="COG0523">
    <property type="taxonomic scope" value="Bacteria"/>
</dbReference>
<keyword evidence="1" id="KW-0547">Nucleotide-binding</keyword>
<evidence type="ECO:0000256" key="3">
    <source>
        <dbReference type="ARBA" id="ARBA00023186"/>
    </source>
</evidence>
<dbReference type="PATRIC" id="fig|1234409.3.peg.432"/>
<feature type="domain" description="CobW C-terminal" evidence="6">
    <location>
        <begin position="212"/>
        <end position="298"/>
    </location>
</feature>
<dbReference type="Proteomes" id="UP000016057">
    <property type="component" value="Unassembled WGS sequence"/>
</dbReference>
<dbReference type="AlphaFoldDB" id="K8Z9H6"/>
<accession>K8Z9H6</accession>
<dbReference type="Gene3D" id="3.40.50.300">
    <property type="entry name" value="P-loop containing nucleotide triphosphate hydrolases"/>
    <property type="match status" value="1"/>
</dbReference>
<evidence type="ECO:0000256" key="5">
    <source>
        <dbReference type="ARBA" id="ARBA00049117"/>
    </source>
</evidence>
<dbReference type="InterPro" id="IPR011629">
    <property type="entry name" value="CobW-like_C"/>
</dbReference>
<dbReference type="Pfam" id="PF07683">
    <property type="entry name" value="CobW_C"/>
    <property type="match status" value="1"/>
</dbReference>
<dbReference type="SUPFAM" id="SSF52540">
    <property type="entry name" value="P-loop containing nucleoside triphosphate hydrolases"/>
    <property type="match status" value="1"/>
</dbReference>
<gene>
    <name evidence="7" type="ORF">C683_0465</name>
</gene>
<keyword evidence="8" id="KW-1185">Reference proteome</keyword>
<dbReference type="Gene3D" id="3.30.1220.10">
    <property type="entry name" value="CobW-like, C-terminal domain"/>
    <property type="match status" value="1"/>
</dbReference>
<dbReference type="OrthoDB" id="9808822at2"/>
<evidence type="ECO:0000259" key="6">
    <source>
        <dbReference type="SMART" id="SM00833"/>
    </source>
</evidence>